<dbReference type="GO" id="GO:0061630">
    <property type="term" value="F:ubiquitin protein ligase activity"/>
    <property type="evidence" value="ECO:0007669"/>
    <property type="project" value="TreeGrafter"/>
</dbReference>
<dbReference type="InterPro" id="IPR001841">
    <property type="entry name" value="Znf_RING"/>
</dbReference>
<keyword evidence="2" id="KW-0963">Cytoplasm</keyword>
<dbReference type="GO" id="GO:0008270">
    <property type="term" value="F:zinc ion binding"/>
    <property type="evidence" value="ECO:0007669"/>
    <property type="project" value="UniProtKB-KW"/>
</dbReference>
<dbReference type="AlphaFoldDB" id="A0A835H828"/>
<keyword evidence="10" id="KW-1185">Reference proteome</keyword>
<name>A0A835H828_9MAGN</name>
<evidence type="ECO:0000256" key="3">
    <source>
        <dbReference type="ARBA" id="ARBA00022723"/>
    </source>
</evidence>
<organism evidence="9 10">
    <name type="scientific">Coptis chinensis</name>
    <dbReference type="NCBI Taxonomy" id="261450"/>
    <lineage>
        <taxon>Eukaryota</taxon>
        <taxon>Viridiplantae</taxon>
        <taxon>Streptophyta</taxon>
        <taxon>Embryophyta</taxon>
        <taxon>Tracheophyta</taxon>
        <taxon>Spermatophyta</taxon>
        <taxon>Magnoliopsida</taxon>
        <taxon>Ranunculales</taxon>
        <taxon>Ranunculaceae</taxon>
        <taxon>Coptidoideae</taxon>
        <taxon>Coptis</taxon>
    </lineage>
</organism>
<dbReference type="GO" id="GO:0016567">
    <property type="term" value="P:protein ubiquitination"/>
    <property type="evidence" value="ECO:0007669"/>
    <property type="project" value="TreeGrafter"/>
</dbReference>
<proteinExistence type="predicted"/>
<keyword evidence="4 6" id="KW-0863">Zinc-finger</keyword>
<dbReference type="PANTHER" id="PTHR46858">
    <property type="entry name" value="OS05G0521000 PROTEIN"/>
    <property type="match status" value="1"/>
</dbReference>
<feature type="domain" description="RING-type" evidence="7">
    <location>
        <begin position="65"/>
        <end position="104"/>
    </location>
</feature>
<keyword evidence="3" id="KW-0479">Metal-binding</keyword>
<dbReference type="SMART" id="SM00184">
    <property type="entry name" value="RING"/>
    <property type="match status" value="1"/>
</dbReference>
<reference evidence="9 10" key="1">
    <citation type="submission" date="2020-10" db="EMBL/GenBank/DDBJ databases">
        <title>The Coptis chinensis genome and diversification of protoberbering-type alkaloids.</title>
        <authorList>
            <person name="Wang B."/>
            <person name="Shu S."/>
            <person name="Song C."/>
            <person name="Liu Y."/>
        </authorList>
    </citation>
    <scope>NUCLEOTIDE SEQUENCE [LARGE SCALE GENOMIC DNA]</scope>
    <source>
        <strain evidence="9">HL-2020</strain>
        <tissue evidence="9">Leaf</tissue>
    </source>
</reference>
<evidence type="ECO:0000313" key="10">
    <source>
        <dbReference type="Proteomes" id="UP000631114"/>
    </source>
</evidence>
<evidence type="ECO:0008006" key="11">
    <source>
        <dbReference type="Google" id="ProtNLM"/>
    </source>
</evidence>
<evidence type="ECO:0000256" key="5">
    <source>
        <dbReference type="ARBA" id="ARBA00022833"/>
    </source>
</evidence>
<evidence type="ECO:0000256" key="6">
    <source>
        <dbReference type="PROSITE-ProRule" id="PRU00175"/>
    </source>
</evidence>
<dbReference type="PROSITE" id="PS50144">
    <property type="entry name" value="MATH"/>
    <property type="match status" value="1"/>
</dbReference>
<evidence type="ECO:0000259" key="7">
    <source>
        <dbReference type="PROSITE" id="PS50089"/>
    </source>
</evidence>
<dbReference type="PANTHER" id="PTHR46858:SF7">
    <property type="entry name" value="RING-TYPE DOMAIN-CONTAINING PROTEIN"/>
    <property type="match status" value="1"/>
</dbReference>
<sequence>MPLNKLCDPSRGFLVGDTLIVGAEVDVTKVVEAQGGTVVIQPNKEGVPEAGPSKSATQQGRLSSCAICLDAPIEGACIPCGHMPGCMSCLSNIEVNSWGCPICRAKIQKAHLSQSQTLPIGCISLLAQVNEGVIAPITLTNSITPLFVSDLTDSTTRKWRSNIIYHCWPEDIAKQIISIPLSLSANPDERIWTLSVNGKYTVKSGYHALHSTNTTPLFDWRIIWKLKCPPRVKVFMWKLSRDALKSSSNLFRFGLNINPDRIFFRTTTRTKTTPLS</sequence>
<evidence type="ECO:0000256" key="1">
    <source>
        <dbReference type="ARBA" id="ARBA00004496"/>
    </source>
</evidence>
<dbReference type="InterPro" id="IPR013083">
    <property type="entry name" value="Znf_RING/FYVE/PHD"/>
</dbReference>
<comment type="caution">
    <text evidence="9">The sequence shown here is derived from an EMBL/GenBank/DDBJ whole genome shotgun (WGS) entry which is preliminary data.</text>
</comment>
<dbReference type="OrthoDB" id="1711136at2759"/>
<protein>
    <recommendedName>
        <fullName evidence="11">RING-type domain-containing protein</fullName>
    </recommendedName>
</protein>
<evidence type="ECO:0000256" key="2">
    <source>
        <dbReference type="ARBA" id="ARBA00022490"/>
    </source>
</evidence>
<dbReference type="Gene3D" id="3.30.40.10">
    <property type="entry name" value="Zinc/RING finger domain, C3HC4 (zinc finger)"/>
    <property type="match status" value="1"/>
</dbReference>
<dbReference type="SUPFAM" id="SSF57850">
    <property type="entry name" value="RING/U-box"/>
    <property type="match status" value="1"/>
</dbReference>
<accession>A0A835H828</accession>
<evidence type="ECO:0000259" key="8">
    <source>
        <dbReference type="PROSITE" id="PS50144"/>
    </source>
</evidence>
<dbReference type="InterPro" id="IPR002083">
    <property type="entry name" value="MATH/TRAF_dom"/>
</dbReference>
<dbReference type="EMBL" id="JADFTS010000007">
    <property type="protein sequence ID" value="KAF9595400.1"/>
    <property type="molecule type" value="Genomic_DNA"/>
</dbReference>
<dbReference type="Proteomes" id="UP000631114">
    <property type="component" value="Unassembled WGS sequence"/>
</dbReference>
<keyword evidence="5" id="KW-0862">Zinc</keyword>
<feature type="domain" description="MATH" evidence="8">
    <location>
        <begin position="1"/>
        <end position="25"/>
    </location>
</feature>
<evidence type="ECO:0000313" key="9">
    <source>
        <dbReference type="EMBL" id="KAF9595400.1"/>
    </source>
</evidence>
<dbReference type="Pfam" id="PF13920">
    <property type="entry name" value="zf-C3HC4_3"/>
    <property type="match status" value="1"/>
</dbReference>
<comment type="subcellular location">
    <subcellularLocation>
        <location evidence="1">Cytoplasm</location>
    </subcellularLocation>
</comment>
<evidence type="ECO:0000256" key="4">
    <source>
        <dbReference type="ARBA" id="ARBA00022771"/>
    </source>
</evidence>
<dbReference type="InterPro" id="IPR026960">
    <property type="entry name" value="RVT-Znf"/>
</dbReference>
<dbReference type="PROSITE" id="PS50089">
    <property type="entry name" value="ZF_RING_2"/>
    <property type="match status" value="1"/>
</dbReference>
<dbReference type="Pfam" id="PF13966">
    <property type="entry name" value="zf-RVT"/>
    <property type="match status" value="1"/>
</dbReference>
<gene>
    <name evidence="9" type="ORF">IFM89_000318</name>
</gene>
<dbReference type="GO" id="GO:0005737">
    <property type="term" value="C:cytoplasm"/>
    <property type="evidence" value="ECO:0007669"/>
    <property type="project" value="UniProtKB-SubCell"/>
</dbReference>